<gene>
    <name evidence="2" type="ORF">BRM9_0791</name>
    <name evidence="3" type="ORF">DSM1535_0753</name>
    <name evidence="5" type="ORF">ISP06_10240</name>
    <name evidence="4" type="ORF">MB9_1843</name>
</gene>
<evidence type="ECO:0000313" key="3">
    <source>
        <dbReference type="EMBL" id="CEA13107.1"/>
    </source>
</evidence>
<reference evidence="2" key="1">
    <citation type="submission" date="2013-12" db="EMBL/GenBank/DDBJ databases">
        <title>The complete genome sequence of Methanobacterium sp. BRM9.</title>
        <authorList>
            <consortium name="Pastoral Greenhouse Gas Research Consortium"/>
            <person name="Kelly W.J."/>
            <person name="Leahy S.C."/>
            <person name="Perry R."/>
            <person name="Li D."/>
            <person name="Altermann E."/>
            <person name="Lambie S.C."/>
            <person name="Attwood G.T."/>
        </authorList>
    </citation>
    <scope>NUCLEOTIDE SEQUENCE [LARGE SCALE GENOMIC DNA]</scope>
    <source>
        <strain evidence="2">BRM9</strain>
    </source>
</reference>
<reference evidence="5" key="4">
    <citation type="submission" date="2020-10" db="EMBL/GenBank/DDBJ databases">
        <title>Dehalococcoides mccartyi of a TCE/Cr reducing biochatode.</title>
        <authorList>
            <person name="Matturro B."/>
        </authorList>
    </citation>
    <scope>NUCLEOTIDE SEQUENCE</scope>
    <source>
        <strain evidence="5">Bin2</strain>
    </source>
</reference>
<dbReference type="EMBL" id="JADIIL010000037">
    <property type="protein sequence ID" value="MBF4475828.1"/>
    <property type="molecule type" value="Genomic_DNA"/>
</dbReference>
<proteinExistence type="predicted"/>
<sequence>MIISAEECGYCGACVAVCPHGTLELEGMRIIQGECKNCTKCLIVCPVGAIKEGNHEV</sequence>
<dbReference type="EMBL" id="LN515531">
    <property type="protein sequence ID" value="CEA13107.1"/>
    <property type="molecule type" value="Genomic_DNA"/>
</dbReference>
<dbReference type="STRING" id="2162.BRM9_0791"/>
<feature type="domain" description="4Fe-4S ferredoxin-type" evidence="1">
    <location>
        <begin position="1"/>
        <end position="28"/>
    </location>
</feature>
<organism evidence="3">
    <name type="scientific">Methanobacterium formicicum</name>
    <dbReference type="NCBI Taxonomy" id="2162"/>
    <lineage>
        <taxon>Archaea</taxon>
        <taxon>Methanobacteriati</taxon>
        <taxon>Methanobacteriota</taxon>
        <taxon>Methanomada group</taxon>
        <taxon>Methanobacteria</taxon>
        <taxon>Methanobacteriales</taxon>
        <taxon>Methanobacteriaceae</taxon>
        <taxon>Methanobacterium</taxon>
    </lineage>
</organism>
<dbReference type="Pfam" id="PF00037">
    <property type="entry name" value="Fer4"/>
    <property type="match status" value="2"/>
</dbReference>
<protein>
    <submittedName>
        <fullName evidence="5">4Fe-4S binding protein</fullName>
    </submittedName>
    <submittedName>
        <fullName evidence="2">4Fe-4S ferredoxin iron-sulfur binding domain-containing protein</fullName>
    </submittedName>
</protein>
<dbReference type="EMBL" id="CP006933">
    <property type="protein sequence ID" value="AIS31609.1"/>
    <property type="molecule type" value="Genomic_DNA"/>
</dbReference>
<evidence type="ECO:0000259" key="1">
    <source>
        <dbReference type="PROSITE" id="PS51379"/>
    </source>
</evidence>
<dbReference type="InterPro" id="IPR017900">
    <property type="entry name" value="4Fe4S_Fe_S_CS"/>
</dbReference>
<dbReference type="AlphaFoldDB" id="A0A090I7K8"/>
<reference evidence="4" key="3">
    <citation type="submission" date="2014-09" db="EMBL/GenBank/DDBJ databases">
        <authorList>
            <person name="Bishop-Lilly K.A."/>
            <person name="Broomall S.M."/>
            <person name="Chain P.S."/>
            <person name="Chertkov O."/>
            <person name="Coyne S.R."/>
            <person name="Daligault H.E."/>
            <person name="Davenport K.W."/>
            <person name="Erkkila T."/>
            <person name="Frey K.G."/>
            <person name="Gibbons H.S."/>
            <person name="Gu W."/>
            <person name="Jaissle J."/>
            <person name="Johnson S.L."/>
            <person name="Koroleva G.I."/>
            <person name="Ladner J.T."/>
            <person name="Lo C.-C."/>
            <person name="Minogue T.D."/>
            <person name="Munk C."/>
            <person name="Palacios G.F."/>
            <person name="Redden C.L."/>
            <person name="Rosenzweig C.N."/>
            <person name="Scholz M.B."/>
            <person name="Teshima H."/>
            <person name="Xu Y."/>
        </authorList>
    </citation>
    <scope>NUCLEOTIDE SEQUENCE</scope>
    <source>
        <strain evidence="4">Mb9</strain>
    </source>
</reference>
<evidence type="ECO:0000313" key="6">
    <source>
        <dbReference type="Proteomes" id="UP000062768"/>
    </source>
</evidence>
<dbReference type="SUPFAM" id="SSF54862">
    <property type="entry name" value="4Fe-4S ferredoxins"/>
    <property type="match status" value="1"/>
</dbReference>
<dbReference type="RefSeq" id="WP_048072361.1">
    <property type="nucleotide sequence ID" value="NZ_CALCVY010000279.1"/>
</dbReference>
<dbReference type="Proteomes" id="UP000606900">
    <property type="component" value="Unassembled WGS sequence"/>
</dbReference>
<dbReference type="InterPro" id="IPR017896">
    <property type="entry name" value="4Fe4S_Fe-S-bd"/>
</dbReference>
<dbReference type="OrthoDB" id="15347at2157"/>
<dbReference type="GeneID" id="26740078"/>
<dbReference type="EMBL" id="LN734822">
    <property type="protein sequence ID" value="CEL25471.1"/>
    <property type="molecule type" value="Genomic_DNA"/>
</dbReference>
<feature type="domain" description="4Fe-4S ferredoxin-type" evidence="1">
    <location>
        <begin position="29"/>
        <end position="55"/>
    </location>
</feature>
<reference evidence="3" key="2">
    <citation type="submission" date="2014-08" db="EMBL/GenBank/DDBJ databases">
        <authorList>
            <person name="Wibberg D."/>
        </authorList>
    </citation>
    <scope>NUCLEOTIDE SEQUENCE</scope>
</reference>
<evidence type="ECO:0000313" key="2">
    <source>
        <dbReference type="EMBL" id="AIS31609.1"/>
    </source>
</evidence>
<evidence type="ECO:0000313" key="5">
    <source>
        <dbReference type="EMBL" id="MBF4475828.1"/>
    </source>
</evidence>
<dbReference type="GO" id="GO:0016491">
    <property type="term" value="F:oxidoreductase activity"/>
    <property type="evidence" value="ECO:0007669"/>
    <property type="project" value="UniProtKB-ARBA"/>
</dbReference>
<dbReference type="Proteomes" id="UP000029661">
    <property type="component" value="Chromosome"/>
</dbReference>
<dbReference type="Gene3D" id="3.30.70.20">
    <property type="match status" value="1"/>
</dbReference>
<dbReference type="PROSITE" id="PS51379">
    <property type="entry name" value="4FE4S_FER_2"/>
    <property type="match status" value="2"/>
</dbReference>
<dbReference type="PATRIC" id="fig|2162.10.peg.1915"/>
<accession>A0A090I7K8</accession>
<dbReference type="Proteomes" id="UP000062768">
    <property type="component" value="Chromosome I"/>
</dbReference>
<dbReference type="KEGG" id="mfi:DSM1535_0753"/>
<evidence type="ECO:0000313" key="4">
    <source>
        <dbReference type="EMBL" id="CEL25471.1"/>
    </source>
</evidence>
<dbReference type="KEGG" id="mfc:BRM9_0791"/>
<name>A0A090I7K8_METFO</name>
<keyword evidence="6" id="KW-1185">Reference proteome</keyword>
<dbReference type="PROSITE" id="PS00198">
    <property type="entry name" value="4FE4S_FER_1"/>
    <property type="match status" value="1"/>
</dbReference>